<feature type="region of interest" description="Disordered" evidence="1">
    <location>
        <begin position="156"/>
        <end position="185"/>
    </location>
</feature>
<proteinExistence type="predicted"/>
<keyword evidence="4" id="KW-1185">Reference proteome</keyword>
<dbReference type="GO" id="GO:0006629">
    <property type="term" value="P:lipid metabolic process"/>
    <property type="evidence" value="ECO:0007669"/>
    <property type="project" value="InterPro"/>
</dbReference>
<reference evidence="3 4" key="1">
    <citation type="submission" date="2014-03" db="EMBL/GenBank/DDBJ databases">
        <title>Draft genome of the hookworm Oesophagostomum dentatum.</title>
        <authorList>
            <person name="Mitreva M."/>
        </authorList>
    </citation>
    <scope>NUCLEOTIDE SEQUENCE [LARGE SCALE GENOMIC DNA]</scope>
    <source>
        <strain evidence="3 4">OD-Hann</strain>
    </source>
</reference>
<evidence type="ECO:0000256" key="1">
    <source>
        <dbReference type="SAM" id="MobiDB-lite"/>
    </source>
</evidence>
<dbReference type="PANTHER" id="PTHR10336">
    <property type="entry name" value="PHOSPHOINOSITIDE-SPECIFIC PHOSPHOLIPASE C FAMILY PROTEIN"/>
    <property type="match status" value="1"/>
</dbReference>
<dbReference type="AlphaFoldDB" id="A0A0B1TFG0"/>
<name>A0A0B1TFG0_OESDE</name>
<organism evidence="3 4">
    <name type="scientific">Oesophagostomum dentatum</name>
    <name type="common">Nodular worm</name>
    <dbReference type="NCBI Taxonomy" id="61180"/>
    <lineage>
        <taxon>Eukaryota</taxon>
        <taxon>Metazoa</taxon>
        <taxon>Ecdysozoa</taxon>
        <taxon>Nematoda</taxon>
        <taxon>Chromadorea</taxon>
        <taxon>Rhabditida</taxon>
        <taxon>Rhabditina</taxon>
        <taxon>Rhabditomorpha</taxon>
        <taxon>Strongyloidea</taxon>
        <taxon>Strongylidae</taxon>
        <taxon>Oesophagostomum</taxon>
    </lineage>
</organism>
<dbReference type="PANTHER" id="PTHR10336:SF193">
    <property type="entry name" value="PHOSPHOINOSITIDE PHOSPHOLIPASE C"/>
    <property type="match status" value="1"/>
</dbReference>
<dbReference type="Pfam" id="PF00388">
    <property type="entry name" value="PI-PLC-X"/>
    <property type="match status" value="2"/>
</dbReference>
<dbReference type="SMART" id="SM00148">
    <property type="entry name" value="PLCXc"/>
    <property type="match status" value="1"/>
</dbReference>
<protein>
    <submittedName>
        <fullName evidence="3">Phosphatidylinositol-specific phospholipase C, X domain protein</fullName>
    </submittedName>
</protein>
<dbReference type="Gene3D" id="3.20.20.190">
    <property type="entry name" value="Phosphatidylinositol (PI) phosphodiesterase"/>
    <property type="match status" value="1"/>
</dbReference>
<dbReference type="SUPFAM" id="SSF51695">
    <property type="entry name" value="PLC-like phosphodiesterases"/>
    <property type="match status" value="1"/>
</dbReference>
<evidence type="ECO:0000259" key="2">
    <source>
        <dbReference type="SMART" id="SM00148"/>
    </source>
</evidence>
<evidence type="ECO:0000313" key="4">
    <source>
        <dbReference type="Proteomes" id="UP000053660"/>
    </source>
</evidence>
<dbReference type="OrthoDB" id="269822at2759"/>
<feature type="compositionally biased region" description="Polar residues" evidence="1">
    <location>
        <begin position="174"/>
        <end position="185"/>
    </location>
</feature>
<dbReference type="PROSITE" id="PS50007">
    <property type="entry name" value="PIPLC_X_DOMAIN"/>
    <property type="match status" value="2"/>
</dbReference>
<dbReference type="GO" id="GO:0035556">
    <property type="term" value="P:intracellular signal transduction"/>
    <property type="evidence" value="ECO:0007669"/>
    <property type="project" value="InterPro"/>
</dbReference>
<feature type="compositionally biased region" description="Basic and acidic residues" evidence="1">
    <location>
        <begin position="159"/>
        <end position="173"/>
    </location>
</feature>
<accession>A0A0B1TFG0</accession>
<dbReference type="InterPro" id="IPR000909">
    <property type="entry name" value="PLipase_C_PInositol-sp_X_dom"/>
</dbReference>
<sequence length="185" mass="21165">MFQRDPRLNDAIHPKLSENALNNQLNSIGYPAVAETMNSPLSRYFINSSHNTYCKGLQASFALYFPDPLHKETVADAEMYRQEVCVAIAECAFKTSPYPVILSIENHLKSQQQEQLVAIFKEVFGSNLLLNPLEKYPLVERQELPSPNELRQKILVKGKRPEEANPAERERKQSVQTLDVSDTFW</sequence>
<dbReference type="InterPro" id="IPR001192">
    <property type="entry name" value="PI-PLC_fam"/>
</dbReference>
<dbReference type="Proteomes" id="UP000053660">
    <property type="component" value="Unassembled WGS sequence"/>
</dbReference>
<dbReference type="EMBL" id="KN550178">
    <property type="protein sequence ID" value="KHJ94851.1"/>
    <property type="molecule type" value="Genomic_DNA"/>
</dbReference>
<evidence type="ECO:0000313" key="3">
    <source>
        <dbReference type="EMBL" id="KHJ94851.1"/>
    </source>
</evidence>
<feature type="domain" description="Phosphatidylinositol-specific phospholipase C X" evidence="2">
    <location>
        <begin position="35"/>
        <end position="159"/>
    </location>
</feature>
<dbReference type="GO" id="GO:0004435">
    <property type="term" value="F:phosphatidylinositol-4,5-bisphosphate phospholipase C activity"/>
    <property type="evidence" value="ECO:0007669"/>
    <property type="project" value="TreeGrafter"/>
</dbReference>
<gene>
    <name evidence="3" type="ORF">OESDEN_05211</name>
</gene>
<dbReference type="InterPro" id="IPR017946">
    <property type="entry name" value="PLC-like_Pdiesterase_TIM-brl"/>
</dbReference>